<dbReference type="InterPro" id="IPR010930">
    <property type="entry name" value="Flg_bb/hook_C_dom"/>
</dbReference>
<keyword evidence="8" id="KW-0175">Coiled coil</keyword>
<dbReference type="PRINTS" id="PR01005">
    <property type="entry name" value="FLGHOOKAP1"/>
</dbReference>
<dbReference type="GO" id="GO:0009424">
    <property type="term" value="C:bacterial-type flagellum hook"/>
    <property type="evidence" value="ECO:0007669"/>
    <property type="project" value="UniProtKB-UniRule"/>
</dbReference>
<evidence type="ECO:0000256" key="8">
    <source>
        <dbReference type="SAM" id="Coils"/>
    </source>
</evidence>
<dbReference type="GO" id="GO:0005576">
    <property type="term" value="C:extracellular region"/>
    <property type="evidence" value="ECO:0007669"/>
    <property type="project" value="UniProtKB-SubCell"/>
</dbReference>
<gene>
    <name evidence="7" type="primary">flgK</name>
    <name evidence="13" type="ORF">SAMN05216243_1707</name>
</gene>
<evidence type="ECO:0000256" key="2">
    <source>
        <dbReference type="ARBA" id="ARBA00004613"/>
    </source>
</evidence>
<evidence type="ECO:0000256" key="3">
    <source>
        <dbReference type="ARBA" id="ARBA00009677"/>
    </source>
</evidence>
<reference evidence="13 14" key="1">
    <citation type="submission" date="2016-10" db="EMBL/GenBank/DDBJ databases">
        <authorList>
            <person name="de Groot N.N."/>
        </authorList>
    </citation>
    <scope>NUCLEOTIDE SEQUENCE [LARGE SCALE GENOMIC DNA]</scope>
    <source>
        <strain evidence="13 14">CGMCC 1.6502</strain>
    </source>
</reference>
<feature type="region of interest" description="Disordered" evidence="9">
    <location>
        <begin position="46"/>
        <end position="67"/>
    </location>
</feature>
<dbReference type="GO" id="GO:0044780">
    <property type="term" value="P:bacterial-type flagellum assembly"/>
    <property type="evidence" value="ECO:0007669"/>
    <property type="project" value="InterPro"/>
</dbReference>
<protein>
    <recommendedName>
        <fullName evidence="4 7">Flagellar hook-associated protein 1</fullName>
        <shortName evidence="7">HAP1</shortName>
    </recommendedName>
</protein>
<sequence length="510" mass="55589">MSSTFSGLEVARRALTTQQSALYTTSHNIANANTDGYTRQRVNFEQTSPYPPASRNRPEIPGQVGSGVQAGSIERIRDSFLDKQFRGENAKLGYYESKAAAMQQMESIMNEPSEQGLAKTMDRFWQSLQDLATNPDEGARSVVAQRGLAVAETFNYVSDSLNAVRSNLQEEMNVTEKEINSLVRQINNVNKQIGEIEPHGYVPNDLYDERDRYIDKLSGLVDINVSYESSGGKPSALAMGKAKIELADAQGKSTGTTLVEPTGEYKQLSIAYDDNENVSSFEFTNVDRDGNETAAPAIAAADFSSQGKLKALMESNGYVDGNGEISGEYTDMLKDIDTLAESFVAEFNKVHTQGTDMEGQQGQDFFTIDDTENAAATMGVSQAIQENSNLIAASANGDSGNGENALSLAETMRKKGIDGLGDNASVQTYYEGMIGEMAVISQEAARMQTNATTLRDQVDENRQSVSAVSLDEEMTNMIKFQHAYNAAARNMTTVDEMLDRIINNMGLVGR</sequence>
<feature type="domain" description="Flagellar basal-body/hook protein C-terminal" evidence="11">
    <location>
        <begin position="465"/>
        <end position="503"/>
    </location>
</feature>
<keyword evidence="14" id="KW-1185">Reference proteome</keyword>
<accession>A0A1G8YMC2</accession>
<dbReference type="Pfam" id="PF22638">
    <property type="entry name" value="FlgK_D1"/>
    <property type="match status" value="1"/>
</dbReference>
<evidence type="ECO:0000256" key="9">
    <source>
        <dbReference type="SAM" id="MobiDB-lite"/>
    </source>
</evidence>
<name>A0A1G8YMC2_9BACI</name>
<dbReference type="Pfam" id="PF00460">
    <property type="entry name" value="Flg_bb_rod"/>
    <property type="match status" value="1"/>
</dbReference>
<feature type="coiled-coil region" evidence="8">
    <location>
        <begin position="158"/>
        <end position="192"/>
    </location>
</feature>
<evidence type="ECO:0000313" key="13">
    <source>
        <dbReference type="EMBL" id="SDK03877.1"/>
    </source>
</evidence>
<evidence type="ECO:0000259" key="10">
    <source>
        <dbReference type="Pfam" id="PF00460"/>
    </source>
</evidence>
<feature type="domain" description="Flagellar hook-associated protein FlgK helical" evidence="12">
    <location>
        <begin position="102"/>
        <end position="366"/>
    </location>
</feature>
<dbReference type="InterPro" id="IPR001444">
    <property type="entry name" value="Flag_bb_rod_N"/>
</dbReference>
<evidence type="ECO:0000259" key="12">
    <source>
        <dbReference type="Pfam" id="PF22638"/>
    </source>
</evidence>
<dbReference type="SUPFAM" id="SSF64518">
    <property type="entry name" value="Phase 1 flagellin"/>
    <property type="match status" value="1"/>
</dbReference>
<dbReference type="GO" id="GO:0005198">
    <property type="term" value="F:structural molecule activity"/>
    <property type="evidence" value="ECO:0007669"/>
    <property type="project" value="UniProtKB-UniRule"/>
</dbReference>
<dbReference type="InterPro" id="IPR053927">
    <property type="entry name" value="FlgK_helical"/>
</dbReference>
<dbReference type="PANTHER" id="PTHR30033:SF1">
    <property type="entry name" value="FLAGELLAR HOOK-ASSOCIATED PROTEIN 1"/>
    <property type="match status" value="1"/>
</dbReference>
<dbReference type="Proteomes" id="UP000198694">
    <property type="component" value="Unassembled WGS sequence"/>
</dbReference>
<comment type="similarity">
    <text evidence="3 7">Belongs to the flagella basal body rod proteins family.</text>
</comment>
<keyword evidence="13" id="KW-0282">Flagellum</keyword>
<evidence type="ECO:0000259" key="11">
    <source>
        <dbReference type="Pfam" id="PF06429"/>
    </source>
</evidence>
<dbReference type="AlphaFoldDB" id="A0A1G8YMC2"/>
<dbReference type="InterPro" id="IPR002371">
    <property type="entry name" value="FlgK"/>
</dbReference>
<dbReference type="RefSeq" id="WP_093213018.1">
    <property type="nucleotide sequence ID" value="NZ_FNFL01000002.1"/>
</dbReference>
<evidence type="ECO:0000313" key="14">
    <source>
        <dbReference type="Proteomes" id="UP000198694"/>
    </source>
</evidence>
<evidence type="ECO:0000256" key="1">
    <source>
        <dbReference type="ARBA" id="ARBA00004365"/>
    </source>
</evidence>
<keyword evidence="6 7" id="KW-0975">Bacterial flagellum</keyword>
<evidence type="ECO:0000256" key="4">
    <source>
        <dbReference type="ARBA" id="ARBA00016244"/>
    </source>
</evidence>
<dbReference type="NCBIfam" id="TIGR02492">
    <property type="entry name" value="flgK_ends"/>
    <property type="match status" value="1"/>
</dbReference>
<dbReference type="Pfam" id="PF06429">
    <property type="entry name" value="Flg_bbr_C"/>
    <property type="match status" value="1"/>
</dbReference>
<dbReference type="EMBL" id="FNFL01000002">
    <property type="protein sequence ID" value="SDK03877.1"/>
    <property type="molecule type" value="Genomic_DNA"/>
</dbReference>
<keyword evidence="5 7" id="KW-0964">Secreted</keyword>
<feature type="domain" description="Flagellar basal body rod protein N-terminal" evidence="10">
    <location>
        <begin position="8"/>
        <end position="38"/>
    </location>
</feature>
<evidence type="ECO:0000256" key="6">
    <source>
        <dbReference type="ARBA" id="ARBA00023143"/>
    </source>
</evidence>
<dbReference type="STRING" id="407036.SAMN05216243_1707"/>
<proteinExistence type="inferred from homology"/>
<keyword evidence="13" id="KW-0966">Cell projection</keyword>
<comment type="subcellular location">
    <subcellularLocation>
        <location evidence="1 7">Bacterial flagellum</location>
    </subcellularLocation>
    <subcellularLocation>
        <location evidence="2 7">Secreted</location>
    </subcellularLocation>
</comment>
<dbReference type="OrthoDB" id="9802553at2"/>
<keyword evidence="13" id="KW-0969">Cilium</keyword>
<organism evidence="13 14">
    <name type="scientific">Sediminibacillus albus</name>
    <dbReference type="NCBI Taxonomy" id="407036"/>
    <lineage>
        <taxon>Bacteria</taxon>
        <taxon>Bacillati</taxon>
        <taxon>Bacillota</taxon>
        <taxon>Bacilli</taxon>
        <taxon>Bacillales</taxon>
        <taxon>Bacillaceae</taxon>
        <taxon>Sediminibacillus</taxon>
    </lineage>
</organism>
<evidence type="ECO:0000256" key="5">
    <source>
        <dbReference type="ARBA" id="ARBA00022525"/>
    </source>
</evidence>
<dbReference type="PANTHER" id="PTHR30033">
    <property type="entry name" value="FLAGELLAR HOOK-ASSOCIATED PROTEIN 1"/>
    <property type="match status" value="1"/>
</dbReference>
<evidence type="ECO:0000256" key="7">
    <source>
        <dbReference type="RuleBase" id="RU362065"/>
    </source>
</evidence>